<feature type="compositionally biased region" description="Acidic residues" evidence="1">
    <location>
        <begin position="143"/>
        <end position="156"/>
    </location>
</feature>
<gene>
    <name evidence="2" type="ORF">HF521_020345</name>
</gene>
<evidence type="ECO:0000313" key="3">
    <source>
        <dbReference type="Proteomes" id="UP000606274"/>
    </source>
</evidence>
<accession>A0A8T0BDQ8</accession>
<reference evidence="2" key="1">
    <citation type="submission" date="2020-08" db="EMBL/GenBank/DDBJ databases">
        <title>Chromosome-level assembly of Southern catfish (Silurus meridionalis) provides insights into visual adaptation to the nocturnal and benthic lifestyles.</title>
        <authorList>
            <person name="Zhang Y."/>
            <person name="Wang D."/>
            <person name="Peng Z."/>
        </authorList>
    </citation>
    <scope>NUCLEOTIDE SEQUENCE</scope>
    <source>
        <strain evidence="2">SWU-2019-XX</strain>
        <tissue evidence="2">Muscle</tissue>
    </source>
</reference>
<evidence type="ECO:0000313" key="2">
    <source>
        <dbReference type="EMBL" id="KAF7705059.1"/>
    </source>
</evidence>
<dbReference type="EMBL" id="JABFDY010000007">
    <property type="protein sequence ID" value="KAF7705059.1"/>
    <property type="molecule type" value="Genomic_DNA"/>
</dbReference>
<dbReference type="AlphaFoldDB" id="A0A8T0BDQ8"/>
<comment type="caution">
    <text evidence="2">The sequence shown here is derived from an EMBL/GenBank/DDBJ whole genome shotgun (WGS) entry which is preliminary data.</text>
</comment>
<protein>
    <submittedName>
        <fullName evidence="2">Uncharacterized protein</fullName>
    </submittedName>
</protein>
<feature type="compositionally biased region" description="Polar residues" evidence="1">
    <location>
        <begin position="157"/>
        <end position="171"/>
    </location>
</feature>
<evidence type="ECO:0000256" key="1">
    <source>
        <dbReference type="SAM" id="MobiDB-lite"/>
    </source>
</evidence>
<feature type="region of interest" description="Disordered" evidence="1">
    <location>
        <begin position="98"/>
        <end position="118"/>
    </location>
</feature>
<sequence length="222" mass="24488">MAVSFSRYLRQQAAFQPESDPLTELKQQVASLQSQLTTLMSKKAKKSPKTKETLSINQVIDDVPANESSLPDVAPVNRVAQNPNTPGNELVEIEDLPGSESVERETNLSDNGNLVKGLDEDCPEQLPVPSDMPECDETNVLENEGEEEINETEEQADTSNLVRRSMRNNQPPRRLDYTELGTPLVTVVKSFFQGLTTVWNDLISENDASACPPVLPPLVITV</sequence>
<keyword evidence="3" id="KW-1185">Reference proteome</keyword>
<name>A0A8T0BDQ8_SILME</name>
<feature type="region of interest" description="Disordered" evidence="1">
    <location>
        <begin position="143"/>
        <end position="173"/>
    </location>
</feature>
<proteinExistence type="predicted"/>
<organism evidence="2 3">
    <name type="scientific">Silurus meridionalis</name>
    <name type="common">Southern catfish</name>
    <name type="synonym">Silurus soldatovi meridionalis</name>
    <dbReference type="NCBI Taxonomy" id="175797"/>
    <lineage>
        <taxon>Eukaryota</taxon>
        <taxon>Metazoa</taxon>
        <taxon>Chordata</taxon>
        <taxon>Craniata</taxon>
        <taxon>Vertebrata</taxon>
        <taxon>Euteleostomi</taxon>
        <taxon>Actinopterygii</taxon>
        <taxon>Neopterygii</taxon>
        <taxon>Teleostei</taxon>
        <taxon>Ostariophysi</taxon>
        <taxon>Siluriformes</taxon>
        <taxon>Siluridae</taxon>
        <taxon>Silurus</taxon>
    </lineage>
</organism>
<dbReference type="Proteomes" id="UP000606274">
    <property type="component" value="Unassembled WGS sequence"/>
</dbReference>